<dbReference type="GO" id="GO:0016020">
    <property type="term" value="C:membrane"/>
    <property type="evidence" value="ECO:0007669"/>
    <property type="project" value="TreeGrafter"/>
</dbReference>
<evidence type="ECO:0000313" key="2">
    <source>
        <dbReference type="EnsemblMetazoa" id="MDOA012468-PB"/>
    </source>
</evidence>
<dbReference type="Gene3D" id="3.40.525.10">
    <property type="entry name" value="CRAL-TRIO lipid binding domain"/>
    <property type="match status" value="1"/>
</dbReference>
<dbReference type="InterPro" id="IPR011074">
    <property type="entry name" value="CRAL/TRIO_N_dom"/>
</dbReference>
<dbReference type="InterPro" id="IPR001251">
    <property type="entry name" value="CRAL-TRIO_dom"/>
</dbReference>
<protein>
    <recommendedName>
        <fullName evidence="1">CRAL-TRIO domain-containing protein</fullName>
    </recommendedName>
</protein>
<dbReference type="InterPro" id="IPR036273">
    <property type="entry name" value="CRAL/TRIO_N_dom_sf"/>
</dbReference>
<dbReference type="PRINTS" id="PR00180">
    <property type="entry name" value="CRETINALDHBP"/>
</dbReference>
<dbReference type="SMART" id="SM01100">
    <property type="entry name" value="CRAL_TRIO_N"/>
    <property type="match status" value="1"/>
</dbReference>
<dbReference type="GO" id="GO:1902936">
    <property type="term" value="F:phosphatidylinositol bisphosphate binding"/>
    <property type="evidence" value="ECO:0007669"/>
    <property type="project" value="TreeGrafter"/>
</dbReference>
<proteinExistence type="predicted"/>
<dbReference type="Pfam" id="PF00650">
    <property type="entry name" value="CRAL_TRIO"/>
    <property type="match status" value="1"/>
</dbReference>
<evidence type="ECO:0000259" key="1">
    <source>
        <dbReference type="PROSITE" id="PS50191"/>
    </source>
</evidence>
<name>A0A1I8N7T4_MUSDO</name>
<dbReference type="EnsemblMetazoa" id="MDOA012468-RB">
    <property type="protein sequence ID" value="MDOA012468-PB"/>
    <property type="gene ID" value="MDOA012468"/>
</dbReference>
<dbReference type="SMART" id="SM00516">
    <property type="entry name" value="SEC14"/>
    <property type="match status" value="1"/>
</dbReference>
<accession>A0A1I8N7T4</accession>
<dbReference type="VEuPathDB" id="VectorBase:MDOMA2_007436"/>
<dbReference type="Gene3D" id="1.20.5.1200">
    <property type="entry name" value="Alpha-tocopherol transfer"/>
    <property type="match status" value="1"/>
</dbReference>
<dbReference type="InterPro" id="IPR036865">
    <property type="entry name" value="CRAL-TRIO_dom_sf"/>
</dbReference>
<dbReference type="CDD" id="cd00170">
    <property type="entry name" value="SEC14"/>
    <property type="match status" value="1"/>
</dbReference>
<dbReference type="VEuPathDB" id="VectorBase:MDOA012468"/>
<gene>
    <name evidence="2" type="primary">101889734</name>
</gene>
<organism evidence="2">
    <name type="scientific">Musca domestica</name>
    <name type="common">House fly</name>
    <dbReference type="NCBI Taxonomy" id="7370"/>
    <lineage>
        <taxon>Eukaryota</taxon>
        <taxon>Metazoa</taxon>
        <taxon>Ecdysozoa</taxon>
        <taxon>Arthropoda</taxon>
        <taxon>Hexapoda</taxon>
        <taxon>Insecta</taxon>
        <taxon>Pterygota</taxon>
        <taxon>Neoptera</taxon>
        <taxon>Endopterygota</taxon>
        <taxon>Diptera</taxon>
        <taxon>Brachycera</taxon>
        <taxon>Muscomorpha</taxon>
        <taxon>Muscoidea</taxon>
        <taxon>Muscidae</taxon>
        <taxon>Musca</taxon>
    </lineage>
</organism>
<dbReference type="SUPFAM" id="SSF52087">
    <property type="entry name" value="CRAL/TRIO domain"/>
    <property type="match status" value="1"/>
</dbReference>
<sequence>MPNLRPLPEDLQKIACEELNEVPERIEQDLQDFRQWIEKQPHLRARTDDQFLISFLRGCKYSMEKAKSKIDKYYTLRTKYPDFYTIQNIDDPKFIELFKLGVGLSLPTPLNENGPRIQYIRTGIYSPDKYNFADIMCLVNGTHEMSMREDDYCVVNGYVQILDMANYTTSHALQMTPTVVKKMSTFAEDATPLRQRAVHVINAPTSLEKLFNMIKTFLPVKQQERLFIHGTNWQEPLFKNVPQKYLPKEYGGENGSIPEIIAEWEKKFQEYSDYFKEDAKYGTDERLRPGKPIDFDNLFGMEGSFRKLNVD</sequence>
<dbReference type="SUPFAM" id="SSF46938">
    <property type="entry name" value="CRAL/TRIO N-terminal domain"/>
    <property type="match status" value="1"/>
</dbReference>
<dbReference type="PANTHER" id="PTHR10174:SF216">
    <property type="entry name" value="CRAL-TRIO DOMAIN-CONTAINING PROTEIN-RELATED"/>
    <property type="match status" value="1"/>
</dbReference>
<dbReference type="Gene3D" id="1.10.8.20">
    <property type="entry name" value="N-terminal domain of phosphatidylinositol transfer protein sec14p"/>
    <property type="match status" value="1"/>
</dbReference>
<dbReference type="AlphaFoldDB" id="A0A1I8N7T4"/>
<dbReference type="PANTHER" id="PTHR10174">
    <property type="entry name" value="ALPHA-TOCOPHEROL TRANSFER PROTEIN-RELATED"/>
    <property type="match status" value="1"/>
</dbReference>
<dbReference type="PROSITE" id="PS50191">
    <property type="entry name" value="CRAL_TRIO"/>
    <property type="match status" value="1"/>
</dbReference>
<feature type="domain" description="CRAL-TRIO" evidence="1">
    <location>
        <begin position="91"/>
        <end position="258"/>
    </location>
</feature>
<reference evidence="2" key="1">
    <citation type="submission" date="2020-05" db="UniProtKB">
        <authorList>
            <consortium name="EnsemblMetazoa"/>
        </authorList>
    </citation>
    <scope>IDENTIFICATION</scope>
    <source>
        <strain evidence="2">Aabys</strain>
    </source>
</reference>